<name>A0A0G0EP47_9BACT</name>
<sequence>MKKSLATLIDEFTVTNIKIYHLTEKKKHTPEDAKKLEDLNKYHSELSSALNKSKAMKKSLATLIEELTVTNIKIFNLVDKIRANKHTRLDAKKAQDLNHYRSELCNSLSREFKERENIKI</sequence>
<reference evidence="1 2" key="1">
    <citation type="journal article" date="2015" name="Nature">
        <title>rRNA introns, odd ribosomes, and small enigmatic genomes across a large radiation of phyla.</title>
        <authorList>
            <person name="Brown C.T."/>
            <person name="Hug L.A."/>
            <person name="Thomas B.C."/>
            <person name="Sharon I."/>
            <person name="Castelle C.J."/>
            <person name="Singh A."/>
            <person name="Wilkins M.J."/>
            <person name="Williams K.H."/>
            <person name="Banfield J.F."/>
        </authorList>
    </citation>
    <scope>NUCLEOTIDE SEQUENCE [LARGE SCALE GENOMIC DNA]</scope>
</reference>
<dbReference type="EMBL" id="LBSA01000051">
    <property type="protein sequence ID" value="KKQ07247.1"/>
    <property type="molecule type" value="Genomic_DNA"/>
</dbReference>
<accession>A0A0G0EP47</accession>
<dbReference type="AlphaFoldDB" id="A0A0G0EP47"/>
<evidence type="ECO:0000313" key="2">
    <source>
        <dbReference type="Proteomes" id="UP000034492"/>
    </source>
</evidence>
<organism evidence="1 2">
    <name type="scientific">Candidatus Daviesbacteria bacterium GW2011_GWB1_36_5</name>
    <dbReference type="NCBI Taxonomy" id="1618426"/>
    <lineage>
        <taxon>Bacteria</taxon>
        <taxon>Candidatus Daviesiibacteriota</taxon>
    </lineage>
</organism>
<dbReference type="Proteomes" id="UP000034492">
    <property type="component" value="Unassembled WGS sequence"/>
</dbReference>
<protein>
    <submittedName>
        <fullName evidence="1">Uncharacterized protein</fullName>
    </submittedName>
</protein>
<gene>
    <name evidence="1" type="ORF">US19_C0051G0004</name>
</gene>
<comment type="caution">
    <text evidence="1">The sequence shown here is derived from an EMBL/GenBank/DDBJ whole genome shotgun (WGS) entry which is preliminary data.</text>
</comment>
<evidence type="ECO:0000313" key="1">
    <source>
        <dbReference type="EMBL" id="KKQ07247.1"/>
    </source>
</evidence>
<proteinExistence type="predicted"/>